<accession>A0A4R6SLQ8</accession>
<comment type="similarity">
    <text evidence="1">Belongs to the UPF0161 family.</text>
</comment>
<dbReference type="EMBL" id="SNXZ01000001">
    <property type="protein sequence ID" value="TDQ05168.1"/>
    <property type="molecule type" value="Genomic_DNA"/>
</dbReference>
<name>A0A4R6SLQ8_LABRH</name>
<keyword evidence="4" id="KW-1185">Reference proteome</keyword>
<feature type="region of interest" description="Disordered" evidence="2">
    <location>
        <begin position="83"/>
        <end position="108"/>
    </location>
</feature>
<dbReference type="SMART" id="SM01234">
    <property type="entry name" value="Haemolytic"/>
    <property type="match status" value="1"/>
</dbReference>
<comment type="subcellular location">
    <subcellularLocation>
        <location evidence="1">Cell membrane</location>
        <topology evidence="1">Peripheral membrane protein</topology>
        <orientation evidence="1">Cytoplasmic side</orientation>
    </subcellularLocation>
</comment>
<dbReference type="NCBIfam" id="TIGR00278">
    <property type="entry name" value="membrane protein insertion efficiency factor YidD"/>
    <property type="match status" value="1"/>
</dbReference>
<sequence>MSTTTLLRTGVEPRPGFVARVLLQPIRFYRRFISPVLPPSCRFEPSCSAYAAEAISTHGAVRGLWLAVRRLLKCGPWHRGGYDPVPPRRGDAALNSGTTPAHPIPVEE</sequence>
<keyword evidence="1" id="KW-0472">Membrane</keyword>
<dbReference type="RefSeq" id="WP_243753826.1">
    <property type="nucleotide sequence ID" value="NZ_SNXZ01000001.1"/>
</dbReference>
<evidence type="ECO:0000256" key="1">
    <source>
        <dbReference type="HAMAP-Rule" id="MF_00386"/>
    </source>
</evidence>
<keyword evidence="1" id="KW-1003">Cell membrane</keyword>
<dbReference type="PANTHER" id="PTHR33383">
    <property type="entry name" value="MEMBRANE PROTEIN INSERTION EFFICIENCY FACTOR-RELATED"/>
    <property type="match status" value="1"/>
</dbReference>
<evidence type="ECO:0000313" key="4">
    <source>
        <dbReference type="Proteomes" id="UP000295444"/>
    </source>
</evidence>
<proteinExistence type="inferred from homology"/>
<dbReference type="Pfam" id="PF01809">
    <property type="entry name" value="YidD"/>
    <property type="match status" value="1"/>
</dbReference>
<dbReference type="PANTHER" id="PTHR33383:SF1">
    <property type="entry name" value="MEMBRANE PROTEIN INSERTION EFFICIENCY FACTOR-RELATED"/>
    <property type="match status" value="1"/>
</dbReference>
<organism evidence="3 4">
    <name type="scientific">Labedaea rhizosphaerae</name>
    <dbReference type="NCBI Taxonomy" id="598644"/>
    <lineage>
        <taxon>Bacteria</taxon>
        <taxon>Bacillati</taxon>
        <taxon>Actinomycetota</taxon>
        <taxon>Actinomycetes</taxon>
        <taxon>Pseudonocardiales</taxon>
        <taxon>Pseudonocardiaceae</taxon>
        <taxon>Labedaea</taxon>
    </lineage>
</organism>
<reference evidence="3 4" key="1">
    <citation type="submission" date="2019-03" db="EMBL/GenBank/DDBJ databases">
        <title>Genomic Encyclopedia of Type Strains, Phase IV (KMG-IV): sequencing the most valuable type-strain genomes for metagenomic binning, comparative biology and taxonomic classification.</title>
        <authorList>
            <person name="Goeker M."/>
        </authorList>
    </citation>
    <scope>NUCLEOTIDE SEQUENCE [LARGE SCALE GENOMIC DNA]</scope>
    <source>
        <strain evidence="3 4">DSM 45361</strain>
    </source>
</reference>
<comment type="caution">
    <text evidence="3">The sequence shown here is derived from an EMBL/GenBank/DDBJ whole genome shotgun (WGS) entry which is preliminary data.</text>
</comment>
<evidence type="ECO:0000313" key="3">
    <source>
        <dbReference type="EMBL" id="TDQ05168.1"/>
    </source>
</evidence>
<dbReference type="InterPro" id="IPR002696">
    <property type="entry name" value="Membr_insert_effic_factor_YidD"/>
</dbReference>
<comment type="function">
    <text evidence="1">Could be involved in insertion of integral membrane proteins into the membrane.</text>
</comment>
<dbReference type="HAMAP" id="MF_00386">
    <property type="entry name" value="UPF0161_YidD"/>
    <property type="match status" value="1"/>
</dbReference>
<evidence type="ECO:0000256" key="2">
    <source>
        <dbReference type="SAM" id="MobiDB-lite"/>
    </source>
</evidence>
<dbReference type="AlphaFoldDB" id="A0A4R6SLQ8"/>
<protein>
    <recommendedName>
        <fullName evidence="1">Putative membrane protein insertion efficiency factor</fullName>
    </recommendedName>
</protein>
<gene>
    <name evidence="3" type="ORF">EV186_1011136</name>
</gene>
<dbReference type="Proteomes" id="UP000295444">
    <property type="component" value="Unassembled WGS sequence"/>
</dbReference>
<dbReference type="GO" id="GO:0005886">
    <property type="term" value="C:plasma membrane"/>
    <property type="evidence" value="ECO:0007669"/>
    <property type="project" value="UniProtKB-SubCell"/>
</dbReference>